<dbReference type="STRING" id="477641.MODMU_2677"/>
<dbReference type="PATRIC" id="fig|477641.3.peg.2534"/>
<protein>
    <recommendedName>
        <fullName evidence="5">Putative phosphoenolpyruvate synthase regulatory protein</fullName>
        <shortName evidence="5">PEP synthase regulatory protein</shortName>
        <shortName evidence="5">PSRP</shortName>
        <ecNumber evidence="5">2.7.11.33</ecNumber>
        <ecNumber evidence="5">2.7.4.28</ecNumber>
    </recommendedName>
    <alternativeName>
        <fullName evidence="5">Pyruvate, water dikinase regulatory protein</fullName>
    </alternativeName>
</protein>
<feature type="region of interest" description="Disordered" evidence="6">
    <location>
        <begin position="279"/>
        <end position="315"/>
    </location>
</feature>
<accession>I4EXJ3</accession>
<dbReference type="NCBIfam" id="NF003742">
    <property type="entry name" value="PRK05339.1"/>
    <property type="match status" value="1"/>
</dbReference>
<reference evidence="7 8" key="1">
    <citation type="journal article" date="2012" name="J. Bacteriol.">
        <title>Genome Sequence of Radiation-Resistant Modestobacter marinus Strain BC501, a Representative Actinobacterium That Thrives on Calcareous Stone Surfaces.</title>
        <authorList>
            <person name="Normand P."/>
            <person name="Gury J."/>
            <person name="Pujic P."/>
            <person name="Chouaia B."/>
            <person name="Crotti E."/>
            <person name="Brusetti L."/>
            <person name="Daffonchio D."/>
            <person name="Vacherie B."/>
            <person name="Barbe V."/>
            <person name="Medigue C."/>
            <person name="Calteau A."/>
            <person name="Ghodhbane-Gtari F."/>
            <person name="Essoussi I."/>
            <person name="Nouioui I."/>
            <person name="Abbassi-Ghozzi I."/>
            <person name="Gtari M."/>
        </authorList>
    </citation>
    <scope>NUCLEOTIDE SEQUENCE [LARGE SCALE GENOMIC DNA]</scope>
    <source>
        <strain evidence="8">BC 501</strain>
    </source>
</reference>
<dbReference type="Proteomes" id="UP000006461">
    <property type="component" value="Chromosome"/>
</dbReference>
<dbReference type="GO" id="GO:0005524">
    <property type="term" value="F:ATP binding"/>
    <property type="evidence" value="ECO:0007669"/>
    <property type="project" value="InterPro"/>
</dbReference>
<keyword evidence="1 5" id="KW-0723">Serine/threonine-protein kinase</keyword>
<dbReference type="EC" id="2.7.4.28" evidence="5"/>
<evidence type="ECO:0000256" key="1">
    <source>
        <dbReference type="ARBA" id="ARBA00022527"/>
    </source>
</evidence>
<evidence type="ECO:0000256" key="4">
    <source>
        <dbReference type="ARBA" id="ARBA00022777"/>
    </source>
</evidence>
<dbReference type="InterPro" id="IPR026530">
    <property type="entry name" value="PSRP"/>
</dbReference>
<evidence type="ECO:0000256" key="6">
    <source>
        <dbReference type="SAM" id="MobiDB-lite"/>
    </source>
</evidence>
<dbReference type="KEGG" id="mmar:MODMU_2677"/>
<evidence type="ECO:0000256" key="3">
    <source>
        <dbReference type="ARBA" id="ARBA00022741"/>
    </source>
</evidence>
<feature type="binding site" evidence="5">
    <location>
        <begin position="165"/>
        <end position="172"/>
    </location>
    <ligand>
        <name>ADP</name>
        <dbReference type="ChEBI" id="CHEBI:456216"/>
    </ligand>
</feature>
<name>I4EXJ3_MODI5</name>
<dbReference type="AlphaFoldDB" id="I4EXJ3"/>
<dbReference type="HAMAP" id="MF_01062">
    <property type="entry name" value="PSRP"/>
    <property type="match status" value="1"/>
</dbReference>
<comment type="catalytic activity">
    <reaction evidence="5">
        <text>[pyruvate, water dikinase] + ADP = [pyruvate, water dikinase]-phosphate + AMP + H(+)</text>
        <dbReference type="Rhea" id="RHEA:46020"/>
        <dbReference type="Rhea" id="RHEA-COMP:11425"/>
        <dbReference type="Rhea" id="RHEA-COMP:11426"/>
        <dbReference type="ChEBI" id="CHEBI:15378"/>
        <dbReference type="ChEBI" id="CHEBI:43176"/>
        <dbReference type="ChEBI" id="CHEBI:68546"/>
        <dbReference type="ChEBI" id="CHEBI:456215"/>
        <dbReference type="ChEBI" id="CHEBI:456216"/>
        <dbReference type="EC" id="2.7.11.33"/>
    </reaction>
</comment>
<evidence type="ECO:0000256" key="5">
    <source>
        <dbReference type="HAMAP-Rule" id="MF_01062"/>
    </source>
</evidence>
<dbReference type="OMA" id="YAQCEFE"/>
<dbReference type="GO" id="GO:0004674">
    <property type="term" value="F:protein serine/threonine kinase activity"/>
    <property type="evidence" value="ECO:0007669"/>
    <property type="project" value="UniProtKB-UniRule"/>
</dbReference>
<keyword evidence="2 5" id="KW-0808">Transferase</keyword>
<dbReference type="GO" id="GO:0043531">
    <property type="term" value="F:ADP binding"/>
    <property type="evidence" value="ECO:0007669"/>
    <property type="project" value="UniProtKB-UniRule"/>
</dbReference>
<dbReference type="PANTHER" id="PTHR31756:SF3">
    <property type="entry name" value="PYRUVATE, PHOSPHATE DIKINASE REGULATORY PROTEIN 1, CHLOROPLASTIC"/>
    <property type="match status" value="1"/>
</dbReference>
<evidence type="ECO:0000313" key="7">
    <source>
        <dbReference type="EMBL" id="CCH88106.1"/>
    </source>
</evidence>
<dbReference type="EMBL" id="FO203431">
    <property type="protein sequence ID" value="CCH88106.1"/>
    <property type="molecule type" value="Genomic_DNA"/>
</dbReference>
<dbReference type="GO" id="GO:0016776">
    <property type="term" value="F:phosphotransferase activity, phosphate group as acceptor"/>
    <property type="evidence" value="ECO:0007669"/>
    <property type="project" value="UniProtKB-UniRule"/>
</dbReference>
<evidence type="ECO:0000313" key="8">
    <source>
        <dbReference type="Proteomes" id="UP000006461"/>
    </source>
</evidence>
<dbReference type="EC" id="2.7.11.33" evidence="5"/>
<keyword evidence="3 5" id="KW-0547">Nucleotide-binding</keyword>
<dbReference type="PANTHER" id="PTHR31756">
    <property type="entry name" value="PYRUVATE, PHOSPHATE DIKINASE REGULATORY PROTEIN 1, CHLOROPLASTIC"/>
    <property type="match status" value="1"/>
</dbReference>
<keyword evidence="4 5" id="KW-0418">Kinase</keyword>
<gene>
    <name evidence="7" type="ordered locus">MODMU_2677</name>
</gene>
<organism evidence="7 8">
    <name type="scientific">Modestobacter italicus (strain DSM 44449 / CECT 9708 / BC 501)</name>
    <dbReference type="NCBI Taxonomy" id="2732864"/>
    <lineage>
        <taxon>Bacteria</taxon>
        <taxon>Bacillati</taxon>
        <taxon>Actinomycetota</taxon>
        <taxon>Actinomycetes</taxon>
        <taxon>Geodermatophilales</taxon>
        <taxon>Geodermatophilaceae</taxon>
        <taxon>Modestobacter</taxon>
    </lineage>
</organism>
<comment type="similarity">
    <text evidence="5">Belongs to the pyruvate, phosphate/water dikinase regulatory protein family. PSRP subfamily.</text>
</comment>
<evidence type="ECO:0000256" key="2">
    <source>
        <dbReference type="ARBA" id="ARBA00022679"/>
    </source>
</evidence>
<sequence>MTEPAPAVRPPDADTVVPVFFLSDSTGISAETMGNALLIQFPDVHFERTLIPFISSVDEAREVVAQLDEVMAGPVTPLVFTTAAVDEVREELLKTKAPIIDFFGIHMDRVEEQLGARGLREARRLHGVGDVRRYNSRMAAIEFAIEHDDGLSPRGLDRADVVLLAPSRCGKTPTAMYLALQHGLFVANYPLVDEDLETTDLPRPVKDLRDRCFGLTTTVARLSRVRQERRPDSRYASEDQCRFELRRASAMYDRHQLPTVDTSAASVEEIAAVVIQTLARQRRSAGDRTPSGTRRPSGQRPPSGHDLPRGRTPRP</sequence>
<dbReference type="InterPro" id="IPR005177">
    <property type="entry name" value="Kinase-pyrophosphorylase"/>
</dbReference>
<comment type="function">
    <text evidence="5">Bifunctional serine/threonine kinase and phosphorylase involved in the regulation of the phosphoenolpyruvate synthase (PEPS) by catalyzing its phosphorylation/dephosphorylation.</text>
</comment>
<keyword evidence="8" id="KW-1185">Reference proteome</keyword>
<dbReference type="eggNOG" id="COG1806">
    <property type="taxonomic scope" value="Bacteria"/>
</dbReference>
<comment type="catalytic activity">
    <reaction evidence="5">
        <text>[pyruvate, water dikinase]-phosphate + phosphate + H(+) = [pyruvate, water dikinase] + diphosphate</text>
        <dbReference type="Rhea" id="RHEA:48580"/>
        <dbReference type="Rhea" id="RHEA-COMP:11425"/>
        <dbReference type="Rhea" id="RHEA-COMP:11426"/>
        <dbReference type="ChEBI" id="CHEBI:15378"/>
        <dbReference type="ChEBI" id="CHEBI:33019"/>
        <dbReference type="ChEBI" id="CHEBI:43176"/>
        <dbReference type="ChEBI" id="CHEBI:43474"/>
        <dbReference type="ChEBI" id="CHEBI:68546"/>
        <dbReference type="EC" id="2.7.4.28"/>
    </reaction>
</comment>
<dbReference type="HOGENOM" id="CLU_046206_1_0_11"/>
<dbReference type="Pfam" id="PF03618">
    <property type="entry name" value="Kinase-PPPase"/>
    <property type="match status" value="1"/>
</dbReference>
<proteinExistence type="inferred from homology"/>